<dbReference type="RefSeq" id="WP_211784173.1">
    <property type="nucleotide sequence ID" value="NZ_CP047289.1"/>
</dbReference>
<dbReference type="SUPFAM" id="SSF160246">
    <property type="entry name" value="EspE N-terminal domain-like"/>
    <property type="match status" value="1"/>
</dbReference>
<dbReference type="InterPro" id="IPR029044">
    <property type="entry name" value="Nucleotide-diphossugar_trans"/>
</dbReference>
<dbReference type="KEGG" id="fap:GR316_00735"/>
<dbReference type="AlphaFoldDB" id="A0A8J8MR56"/>
<name>A0A8J8MR56_9RHOB</name>
<evidence type="ECO:0000313" key="10">
    <source>
        <dbReference type="Proteomes" id="UP000679284"/>
    </source>
</evidence>
<dbReference type="GO" id="GO:0016757">
    <property type="term" value="F:glycosyltransferase activity"/>
    <property type="evidence" value="ECO:0007669"/>
    <property type="project" value="UniProtKB-KW"/>
</dbReference>
<dbReference type="InterPro" id="IPR050321">
    <property type="entry name" value="Glycosyltr_2/OpgH_subfam"/>
</dbReference>
<evidence type="ECO:0000256" key="5">
    <source>
        <dbReference type="ARBA" id="ARBA00022989"/>
    </source>
</evidence>
<comment type="subcellular location">
    <subcellularLocation>
        <location evidence="1">Membrane</location>
        <topology evidence="1">Multi-pass membrane protein</topology>
    </subcellularLocation>
</comment>
<feature type="domain" description="Type II secretion system protein GspE N-terminal" evidence="8">
    <location>
        <begin position="69"/>
        <end position="148"/>
    </location>
</feature>
<evidence type="ECO:0000259" key="8">
    <source>
        <dbReference type="Pfam" id="PF05157"/>
    </source>
</evidence>
<protein>
    <submittedName>
        <fullName evidence="9">Glycosyltransferase</fullName>
    </submittedName>
</protein>
<proteinExistence type="predicted"/>
<dbReference type="GO" id="GO:0016020">
    <property type="term" value="C:membrane"/>
    <property type="evidence" value="ECO:0007669"/>
    <property type="project" value="UniProtKB-SubCell"/>
</dbReference>
<dbReference type="SUPFAM" id="SSF53448">
    <property type="entry name" value="Nucleotide-diphospho-sugar transferases"/>
    <property type="match status" value="1"/>
</dbReference>
<keyword evidence="3" id="KW-0808">Transferase</keyword>
<accession>A0A8J8MR56</accession>
<keyword evidence="10" id="KW-1185">Reference proteome</keyword>
<evidence type="ECO:0000256" key="4">
    <source>
        <dbReference type="ARBA" id="ARBA00022692"/>
    </source>
</evidence>
<evidence type="ECO:0000256" key="2">
    <source>
        <dbReference type="ARBA" id="ARBA00022676"/>
    </source>
</evidence>
<dbReference type="Gene3D" id="3.90.550.10">
    <property type="entry name" value="Spore Coat Polysaccharide Biosynthesis Protein SpsA, Chain A"/>
    <property type="match status" value="1"/>
</dbReference>
<feature type="transmembrane region" description="Helical" evidence="7">
    <location>
        <begin position="531"/>
        <end position="556"/>
    </location>
</feature>
<organism evidence="9 10">
    <name type="scientific">Falsirhodobacter algicola</name>
    <dbReference type="NCBI Taxonomy" id="2692330"/>
    <lineage>
        <taxon>Bacteria</taxon>
        <taxon>Pseudomonadati</taxon>
        <taxon>Pseudomonadota</taxon>
        <taxon>Alphaproteobacteria</taxon>
        <taxon>Rhodobacterales</taxon>
        <taxon>Paracoccaceae</taxon>
        <taxon>Falsirhodobacter</taxon>
    </lineage>
</organism>
<dbReference type="Proteomes" id="UP000679284">
    <property type="component" value="Chromosome"/>
</dbReference>
<dbReference type="InterPro" id="IPR037257">
    <property type="entry name" value="T2SS_E_N_sf"/>
</dbReference>
<evidence type="ECO:0000256" key="3">
    <source>
        <dbReference type="ARBA" id="ARBA00022679"/>
    </source>
</evidence>
<dbReference type="Pfam" id="PF05157">
    <property type="entry name" value="MshEN"/>
    <property type="match status" value="1"/>
</dbReference>
<feature type="transmembrane region" description="Helical" evidence="7">
    <location>
        <begin position="493"/>
        <end position="519"/>
    </location>
</feature>
<evidence type="ECO:0000313" key="9">
    <source>
        <dbReference type="EMBL" id="QUS34924.1"/>
    </source>
</evidence>
<reference evidence="9" key="1">
    <citation type="submission" date="2020-01" db="EMBL/GenBank/DDBJ databases">
        <authorList>
            <person name="Yang Y."/>
            <person name="Kwon Y.M."/>
        </authorList>
    </citation>
    <scope>NUCLEOTIDE SEQUENCE</scope>
    <source>
        <strain evidence="9">PG104</strain>
    </source>
</reference>
<keyword evidence="2" id="KW-0328">Glycosyltransferase</keyword>
<dbReference type="PANTHER" id="PTHR43867:SF2">
    <property type="entry name" value="CELLULOSE SYNTHASE CATALYTIC SUBUNIT A [UDP-FORMING]"/>
    <property type="match status" value="1"/>
</dbReference>
<feature type="transmembrane region" description="Helical" evidence="7">
    <location>
        <begin position="568"/>
        <end position="588"/>
    </location>
</feature>
<evidence type="ECO:0000256" key="1">
    <source>
        <dbReference type="ARBA" id="ARBA00004141"/>
    </source>
</evidence>
<dbReference type="PANTHER" id="PTHR43867">
    <property type="entry name" value="CELLULOSE SYNTHASE CATALYTIC SUBUNIT A [UDP-FORMING]"/>
    <property type="match status" value="1"/>
</dbReference>
<keyword evidence="6 7" id="KW-0472">Membrane</keyword>
<evidence type="ECO:0000256" key="7">
    <source>
        <dbReference type="SAM" id="Phobius"/>
    </source>
</evidence>
<sequence>MRRSSPGAVRHPQRLTLARRLLAEGALAEDAIANARSFALRQDLSLAAALLALRSVPADRLYPLLARHFGILHVDPRTEAPDPRLIDRADADWCLRRGVLPWRQVGGVTVILAPLPEVFDAEREHLAARFGPVVCALADEGGINAALLAARGATLALLAQHRVPDRYSCRGWSTAAVQQPLALGLVVLGGLVLLWPGGVLAAATIWAVISLVLCMGLKLAAAIAAHRAVPPPPSALPARLPIVSVIVALYREADIAERLIQRLSCLDYPRERLEILLAVEERDHLTRDALARAALPPWMRVIVTPHGKLKTKPRALNHALSTCRGSIVGIFDAEDAPAPDQIRRVVARFAAAGPELACLQGILDYYNPRTNWIARCFTIEYATLFRVILPGIQRMGMAIPLGGTTLYVRREVLEHVGAWDAHNVTEDADLGLRLARSGYRTEMIATVTQEEANCMPLAWVKQRSRWQKGYMMTWIVHMRAPARLWREIGARAFIGFQIMFFCALSQAILAPVLWSYWLLALGLPHPVTQALPGWCVILLVAMFLMTEAINITIGILAIRKTGHRMNPLWVPTMLLYFPLATFSVYKALWEMVRNPFYWDKTSHGHFG</sequence>
<dbReference type="Pfam" id="PF13641">
    <property type="entry name" value="Glyco_tranf_2_3"/>
    <property type="match status" value="1"/>
</dbReference>
<dbReference type="EMBL" id="CP047289">
    <property type="protein sequence ID" value="QUS34924.1"/>
    <property type="molecule type" value="Genomic_DNA"/>
</dbReference>
<dbReference type="InterPro" id="IPR007831">
    <property type="entry name" value="T2SS_GspE_N"/>
</dbReference>
<keyword evidence="5 7" id="KW-1133">Transmembrane helix</keyword>
<gene>
    <name evidence="9" type="ORF">GR316_00735</name>
</gene>
<evidence type="ECO:0000256" key="6">
    <source>
        <dbReference type="ARBA" id="ARBA00023136"/>
    </source>
</evidence>
<keyword evidence="4 7" id="KW-0812">Transmembrane</keyword>